<evidence type="ECO:0000256" key="2">
    <source>
        <dbReference type="ARBA" id="ARBA00023315"/>
    </source>
</evidence>
<keyword evidence="4" id="KW-0687">Ribonucleoprotein</keyword>
<keyword evidence="2" id="KW-0012">Acyltransferase</keyword>
<dbReference type="Pfam" id="PF00583">
    <property type="entry name" value="Acetyltransf_1"/>
    <property type="match status" value="1"/>
</dbReference>
<keyword evidence="4" id="KW-0689">Ribosomal protein</keyword>
<feature type="domain" description="N-acetyltransferase" evidence="3">
    <location>
        <begin position="2"/>
        <end position="152"/>
    </location>
</feature>
<evidence type="ECO:0000313" key="5">
    <source>
        <dbReference type="Proteomes" id="UP000198606"/>
    </source>
</evidence>
<sequence length="152" mass="16628">MTRIQQAAPNDVPALLPLVASYWDFEGITGFDQARVATQLTRLLSTPELGAGWIAVVDGVAVGYLLAVQVFSLEYLGLTAEIDEFFVLSSQRGSGVGVELLAAAEAEFARRGYTHIALQLSRGNEPARRFYRSRGYTDRSGYELLDKVLVAQ</sequence>
<accession>A0A1G8BCR0</accession>
<reference evidence="4 5" key="1">
    <citation type="submission" date="2016-10" db="EMBL/GenBank/DDBJ databases">
        <authorList>
            <person name="de Groot N.N."/>
        </authorList>
    </citation>
    <scope>NUCLEOTIDE SEQUENCE [LARGE SCALE GENOMIC DNA]</scope>
    <source>
        <strain evidence="4 5">LMG 18387</strain>
    </source>
</reference>
<gene>
    <name evidence="4" type="ORF">SAMN05216588_1044</name>
</gene>
<dbReference type="SUPFAM" id="SSF55729">
    <property type="entry name" value="Acyl-CoA N-acyltransferases (Nat)"/>
    <property type="match status" value="1"/>
</dbReference>
<evidence type="ECO:0000313" key="4">
    <source>
        <dbReference type="EMBL" id="SDH30989.1"/>
    </source>
</evidence>
<dbReference type="GO" id="GO:0005840">
    <property type="term" value="C:ribosome"/>
    <property type="evidence" value="ECO:0007669"/>
    <property type="project" value="UniProtKB-KW"/>
</dbReference>
<dbReference type="PANTHER" id="PTHR43877">
    <property type="entry name" value="AMINOALKYLPHOSPHONATE N-ACETYLTRANSFERASE-RELATED-RELATED"/>
    <property type="match status" value="1"/>
</dbReference>
<organism evidence="4 5">
    <name type="scientific">Phytopseudomonas flavescens</name>
    <dbReference type="NCBI Taxonomy" id="29435"/>
    <lineage>
        <taxon>Bacteria</taxon>
        <taxon>Pseudomonadati</taxon>
        <taxon>Pseudomonadota</taxon>
        <taxon>Gammaproteobacteria</taxon>
        <taxon>Pseudomonadales</taxon>
        <taxon>Pseudomonadaceae</taxon>
        <taxon>Phytopseudomonas</taxon>
    </lineage>
</organism>
<name>A0A1G8BCR0_9GAMM</name>
<dbReference type="AlphaFoldDB" id="A0A1G8BCR0"/>
<dbReference type="GO" id="GO:0016747">
    <property type="term" value="F:acyltransferase activity, transferring groups other than amino-acyl groups"/>
    <property type="evidence" value="ECO:0007669"/>
    <property type="project" value="InterPro"/>
</dbReference>
<dbReference type="InterPro" id="IPR000182">
    <property type="entry name" value="GNAT_dom"/>
</dbReference>
<dbReference type="PANTHER" id="PTHR43877:SF2">
    <property type="entry name" value="AMINOALKYLPHOSPHONATE N-ACETYLTRANSFERASE-RELATED"/>
    <property type="match status" value="1"/>
</dbReference>
<evidence type="ECO:0000256" key="1">
    <source>
        <dbReference type="ARBA" id="ARBA00022679"/>
    </source>
</evidence>
<dbReference type="EMBL" id="FNDG01000004">
    <property type="protein sequence ID" value="SDH30989.1"/>
    <property type="molecule type" value="Genomic_DNA"/>
</dbReference>
<dbReference type="Proteomes" id="UP000198606">
    <property type="component" value="Unassembled WGS sequence"/>
</dbReference>
<dbReference type="InterPro" id="IPR050832">
    <property type="entry name" value="Bact_Acetyltransf"/>
</dbReference>
<dbReference type="STRING" id="29435.SAMN05216588_1044"/>
<dbReference type="Gene3D" id="3.40.630.30">
    <property type="match status" value="1"/>
</dbReference>
<proteinExistence type="predicted"/>
<protein>
    <submittedName>
        <fullName evidence="4">Ribosomal protein S18 acetylase RimI</fullName>
    </submittedName>
</protein>
<keyword evidence="1" id="KW-0808">Transferase</keyword>
<dbReference type="InterPro" id="IPR016181">
    <property type="entry name" value="Acyl_CoA_acyltransferase"/>
</dbReference>
<dbReference type="CDD" id="cd04301">
    <property type="entry name" value="NAT_SF"/>
    <property type="match status" value="1"/>
</dbReference>
<evidence type="ECO:0000259" key="3">
    <source>
        <dbReference type="PROSITE" id="PS51186"/>
    </source>
</evidence>
<dbReference type="PROSITE" id="PS51186">
    <property type="entry name" value="GNAT"/>
    <property type="match status" value="1"/>
</dbReference>
<dbReference type="RefSeq" id="WP_084303880.1">
    <property type="nucleotide sequence ID" value="NZ_FNDG01000004.1"/>
</dbReference>